<evidence type="ECO:0000313" key="2">
    <source>
        <dbReference type="EMBL" id="CAB9524056.1"/>
    </source>
</evidence>
<feature type="region of interest" description="Disordered" evidence="1">
    <location>
        <begin position="425"/>
        <end position="447"/>
    </location>
</feature>
<dbReference type="EMBL" id="CAICTM010001486">
    <property type="protein sequence ID" value="CAB9524056.1"/>
    <property type="molecule type" value="Genomic_DNA"/>
</dbReference>
<evidence type="ECO:0000256" key="1">
    <source>
        <dbReference type="SAM" id="MobiDB-lite"/>
    </source>
</evidence>
<keyword evidence="3" id="KW-1185">Reference proteome</keyword>
<dbReference type="Proteomes" id="UP001153069">
    <property type="component" value="Unassembled WGS sequence"/>
</dbReference>
<accession>A0A9N8ER98</accession>
<dbReference type="AlphaFoldDB" id="A0A9N8ER98"/>
<sequence length="467" mass="51541">MYQFEWGDDREPFAATYPGTRDPDHIDYSTIHFFTDFGNCIPDCAPEESLFELIHFSGDYGGGNWRLVEDVTTIDGDATVEGAGKGEEIIGCKYLKGCSDTNIFREEYSFIRSCVPSTRDHCLRFLFGARISNSNEGLLYKNDNILVKVDGGVIAQDNNAQFAAVDFGDACVDACGENESLFEFLMHRNQLDNENPPLSYKLQGVGSRAEEVVLEHTFDSPAIYNRSANSLPINYDIIHYARECIARDGCYEFEVSLPYLEWDERNHSWDEGHYQLKKDGIVWRNSEFSFGTFRDEHNQTTNVGSCKVGELCQGGEPQLLLEVTTSTDPSDNLTENIFWGVSHENGTDGSFGSNHYFREGFPPGSTFKTVGCFPDDEVVKHPNDTTVKVEKNSVELDCRLKQDGVFDGYAIAPLNGTCGVAQDSEAAEEAMTSGTEAPTSSSSGASSASISIVGSVAVLMTAIFTKP</sequence>
<evidence type="ECO:0000313" key="3">
    <source>
        <dbReference type="Proteomes" id="UP001153069"/>
    </source>
</evidence>
<comment type="caution">
    <text evidence="2">The sequence shown here is derived from an EMBL/GenBank/DDBJ whole genome shotgun (WGS) entry which is preliminary data.</text>
</comment>
<name>A0A9N8ER98_9STRA</name>
<proteinExistence type="predicted"/>
<protein>
    <submittedName>
        <fullName evidence="2">Uncharacterized protein</fullName>
    </submittedName>
</protein>
<gene>
    <name evidence="2" type="ORF">SEMRO_1488_G276900.1</name>
</gene>
<organism evidence="2 3">
    <name type="scientific">Seminavis robusta</name>
    <dbReference type="NCBI Taxonomy" id="568900"/>
    <lineage>
        <taxon>Eukaryota</taxon>
        <taxon>Sar</taxon>
        <taxon>Stramenopiles</taxon>
        <taxon>Ochrophyta</taxon>
        <taxon>Bacillariophyta</taxon>
        <taxon>Bacillariophyceae</taxon>
        <taxon>Bacillariophycidae</taxon>
        <taxon>Naviculales</taxon>
        <taxon>Naviculaceae</taxon>
        <taxon>Seminavis</taxon>
    </lineage>
</organism>
<reference evidence="2" key="1">
    <citation type="submission" date="2020-06" db="EMBL/GenBank/DDBJ databases">
        <authorList>
            <consortium name="Plant Systems Biology data submission"/>
        </authorList>
    </citation>
    <scope>NUCLEOTIDE SEQUENCE</scope>
    <source>
        <strain evidence="2">D6</strain>
    </source>
</reference>